<dbReference type="PANTHER" id="PTHR40517">
    <property type="entry name" value="METAL-DEPENDENT PHOSPHOHYDROLASE, HD SUPERFAMILY-RELATED"/>
    <property type="match status" value="1"/>
</dbReference>
<dbReference type="RefSeq" id="WP_008084490.1">
    <property type="nucleotide sequence ID" value="NC_013926.1"/>
</dbReference>
<dbReference type="PANTHER" id="PTHR40517:SF1">
    <property type="entry name" value="METAL-DEPENDENT PHOSPHOHYDROLASE, HD SUPERFAMILY-RELATED"/>
    <property type="match status" value="1"/>
</dbReference>
<name>B5IDN1_ACIB4</name>
<keyword evidence="3" id="KW-1185">Reference proteome</keyword>
<dbReference type="InterPro" id="IPR003607">
    <property type="entry name" value="HD/PDEase_dom"/>
</dbReference>
<dbReference type="InterPro" id="IPR006674">
    <property type="entry name" value="HD_domain"/>
</dbReference>
<accession>B5IDN1</accession>
<dbReference type="EMBL" id="CP001941">
    <property type="protein sequence ID" value="ADD08103.1"/>
    <property type="molecule type" value="Genomic_DNA"/>
</dbReference>
<evidence type="ECO:0000313" key="2">
    <source>
        <dbReference type="EMBL" id="ADD08103.1"/>
    </source>
</evidence>
<dbReference type="Proteomes" id="UP000001400">
    <property type="component" value="Chromosome"/>
</dbReference>
<dbReference type="eggNOG" id="arCOG04230">
    <property type="taxonomic scope" value="Archaea"/>
</dbReference>
<dbReference type="InterPro" id="IPR039967">
    <property type="entry name" value="MJ1020-like"/>
</dbReference>
<dbReference type="Pfam" id="PF01966">
    <property type="entry name" value="HD"/>
    <property type="match status" value="1"/>
</dbReference>
<evidence type="ECO:0000313" key="3">
    <source>
        <dbReference type="Proteomes" id="UP000001400"/>
    </source>
</evidence>
<dbReference type="OrthoDB" id="103508at2157"/>
<dbReference type="SUPFAM" id="SSF109604">
    <property type="entry name" value="HD-domain/PDEase-like"/>
    <property type="match status" value="1"/>
</dbReference>
<evidence type="ECO:0000259" key="1">
    <source>
        <dbReference type="SMART" id="SM00471"/>
    </source>
</evidence>
<proteinExistence type="predicted"/>
<gene>
    <name evidence="2" type="ordered locus">Aboo_0292</name>
</gene>
<dbReference type="HOGENOM" id="CLU_068640_0_0_2"/>
<sequence length="258" mass="28909">MSEFSVPYENNEKLKILVNRIKNDVELNTLWKASNIIAIDRLGYNDHGPVHVKIVANLALRMLRILINKGIVPGVVKNYGMKNEDAEIIVTLASALHDIGHAIHRTEHEDNSLVLAVPIIDRLLEGIYEEEEKTIIKAETLHAIFSHRANIIPLTIEAGIVKIADALDMEEGRARIPFKIGKINIHSVSALAIKEVSVMEGDKKPLKIRIKMRNSAGIFQVDELLKNKIETSGIKDLIEVIAEVVGQEEEKIVDRVEF</sequence>
<feature type="domain" description="HD/PDEase" evidence="1">
    <location>
        <begin position="44"/>
        <end position="179"/>
    </location>
</feature>
<dbReference type="CDD" id="cd00077">
    <property type="entry name" value="HDc"/>
    <property type="match status" value="1"/>
</dbReference>
<organism evidence="2 3">
    <name type="scientific">Aciduliprofundum boonei (strain DSM 19572 / T469)</name>
    <dbReference type="NCBI Taxonomy" id="439481"/>
    <lineage>
        <taxon>Archaea</taxon>
        <taxon>Methanobacteriati</taxon>
        <taxon>Thermoplasmatota</taxon>
        <taxon>DHVE2 group</taxon>
        <taxon>Candidatus Aciduliprofundum</taxon>
    </lineage>
</organism>
<dbReference type="Gene3D" id="1.10.3210.10">
    <property type="entry name" value="Hypothetical protein af1432"/>
    <property type="match status" value="1"/>
</dbReference>
<dbReference type="SMART" id="SM00471">
    <property type="entry name" value="HDc"/>
    <property type="match status" value="1"/>
</dbReference>
<reference evidence="2" key="1">
    <citation type="submission" date="2010-02" db="EMBL/GenBank/DDBJ databases">
        <title>Complete sequence of Aciduliprofundum boonei T469.</title>
        <authorList>
            <consortium name="US DOE Joint Genome Institute"/>
            <person name="Lucas S."/>
            <person name="Copeland A."/>
            <person name="Lapidus A."/>
            <person name="Cheng J.-F."/>
            <person name="Bruce D."/>
            <person name="Goodwin L."/>
            <person name="Pitluck S."/>
            <person name="Saunders E."/>
            <person name="Detter J.C."/>
            <person name="Han C."/>
            <person name="Tapia R."/>
            <person name="Land M."/>
            <person name="Hauser L."/>
            <person name="Kyrpides N."/>
            <person name="Mikhailova N."/>
            <person name="Flores G."/>
            <person name="Reysenbach A.-L."/>
            <person name="Woyke T."/>
        </authorList>
    </citation>
    <scope>NUCLEOTIDE SEQUENCE</scope>
    <source>
        <strain evidence="2">T469</strain>
    </source>
</reference>
<dbReference type="GeneID" id="8827234"/>
<dbReference type="AlphaFoldDB" id="B5IDN1"/>
<dbReference type="KEGG" id="abi:Aboo_0292"/>
<protein>
    <submittedName>
        <fullName evidence="2">Metal dependent phosphohydrolase</fullName>
    </submittedName>
</protein>
<dbReference type="STRING" id="439481.Aboo_0292"/>